<dbReference type="GO" id="GO:0008233">
    <property type="term" value="F:peptidase activity"/>
    <property type="evidence" value="ECO:0007669"/>
    <property type="project" value="UniProtKB-KW"/>
</dbReference>
<protein>
    <submittedName>
        <fullName evidence="2">Zn-dependent protease</fullName>
    </submittedName>
</protein>
<keyword evidence="2" id="KW-0645">Protease</keyword>
<name>A0A3D8PIG4_9BACI</name>
<evidence type="ECO:0000313" key="3">
    <source>
        <dbReference type="Proteomes" id="UP000256520"/>
    </source>
</evidence>
<evidence type="ECO:0000313" key="2">
    <source>
        <dbReference type="EMBL" id="RDW14965.1"/>
    </source>
</evidence>
<feature type="domain" description="DUF2268" evidence="1">
    <location>
        <begin position="89"/>
        <end position="268"/>
    </location>
</feature>
<dbReference type="GO" id="GO:0006508">
    <property type="term" value="P:proteolysis"/>
    <property type="evidence" value="ECO:0007669"/>
    <property type="project" value="UniProtKB-KW"/>
</dbReference>
<dbReference type="Pfam" id="PF10026">
    <property type="entry name" value="DUF2268"/>
    <property type="match status" value="1"/>
</dbReference>
<dbReference type="InterPro" id="IPR018728">
    <property type="entry name" value="DUF2268"/>
</dbReference>
<dbReference type="OrthoDB" id="1437293at2"/>
<dbReference type="EMBL" id="PIOD01000031">
    <property type="protein sequence ID" value="RDW14965.1"/>
    <property type="molecule type" value="Genomic_DNA"/>
</dbReference>
<gene>
    <name evidence="2" type="ORF">CWR45_19540</name>
</gene>
<dbReference type="Proteomes" id="UP000256520">
    <property type="component" value="Unassembled WGS sequence"/>
</dbReference>
<proteinExistence type="predicted"/>
<reference evidence="3" key="1">
    <citation type="submission" date="2017-11" db="EMBL/GenBank/DDBJ databases">
        <authorList>
            <person name="Zhu W."/>
        </authorList>
    </citation>
    <scope>NUCLEOTIDE SEQUENCE [LARGE SCALE GENOMIC DNA]</scope>
    <source>
        <strain evidence="3">CAU 1051</strain>
    </source>
</reference>
<organism evidence="2 3">
    <name type="scientific">Oceanobacillus chungangensis</name>
    <dbReference type="NCBI Taxonomy" id="1229152"/>
    <lineage>
        <taxon>Bacteria</taxon>
        <taxon>Bacillati</taxon>
        <taxon>Bacillota</taxon>
        <taxon>Bacilli</taxon>
        <taxon>Bacillales</taxon>
        <taxon>Bacillaceae</taxon>
        <taxon>Oceanobacillus</taxon>
    </lineage>
</organism>
<accession>A0A3D8PIG4</accession>
<evidence type="ECO:0000259" key="1">
    <source>
        <dbReference type="Pfam" id="PF10026"/>
    </source>
</evidence>
<keyword evidence="2" id="KW-0378">Hydrolase</keyword>
<keyword evidence="3" id="KW-1185">Reference proteome</keyword>
<dbReference type="AlphaFoldDB" id="A0A3D8PIG4"/>
<comment type="caution">
    <text evidence="2">The sequence shown here is derived from an EMBL/GenBank/DDBJ whole genome shotgun (WGS) entry which is preliminary data.</text>
</comment>
<sequence>MHPDTNQPFQIVNAHKLYNEFIDKASQEQQQEKIKELYENMIIEPVYDMCFEDGEYLYMVDFILNEAPSNFKNLEKLIEDIETENINEAIIDALNKSSKLLSTEIETTVCVFPTVEEDVPAMVNVGSGKIIALYNEFYSEEEFKASIAHEYHHSVWTEKFFQPEDTSTVLDNLVFEGKAVVFERLVYPESSYTIPIYPSYILVFWEMIEPDLYKEDLERSLEILIGSGNLPYLYGYSEGYKMVKSYLDKNPDLKPIEWLGRSADEIIEEGEYLSNYR</sequence>